<organism evidence="2 3">
    <name type="scientific">Prorocentrum cordatum</name>
    <dbReference type="NCBI Taxonomy" id="2364126"/>
    <lineage>
        <taxon>Eukaryota</taxon>
        <taxon>Sar</taxon>
        <taxon>Alveolata</taxon>
        <taxon>Dinophyceae</taxon>
        <taxon>Prorocentrales</taxon>
        <taxon>Prorocentraceae</taxon>
        <taxon>Prorocentrum</taxon>
    </lineage>
</organism>
<comment type="caution">
    <text evidence="2">The sequence shown here is derived from an EMBL/GenBank/DDBJ whole genome shotgun (WGS) entry which is preliminary data.</text>
</comment>
<dbReference type="SUPFAM" id="SSF52058">
    <property type="entry name" value="L domain-like"/>
    <property type="match status" value="1"/>
</dbReference>
<evidence type="ECO:0000313" key="2">
    <source>
        <dbReference type="EMBL" id="CAK0841951.1"/>
    </source>
</evidence>
<dbReference type="Proteomes" id="UP001189429">
    <property type="component" value="Unassembled WGS sequence"/>
</dbReference>
<dbReference type="PANTHER" id="PTHR22708">
    <property type="entry name" value="LEUCINE-RICH REPEAT-CONTAINING PROTEIN 56"/>
    <property type="match status" value="1"/>
</dbReference>
<accession>A0ABN9TA58</accession>
<feature type="compositionally biased region" description="Polar residues" evidence="1">
    <location>
        <begin position="362"/>
        <end position="373"/>
    </location>
</feature>
<evidence type="ECO:0000256" key="1">
    <source>
        <dbReference type="SAM" id="MobiDB-lite"/>
    </source>
</evidence>
<sequence length="509" mass="53604">EVADAQEEGLSAPFLRHLCGTDELERVRTLEIQVDSAAQCLEPIGEHLPNLQQLKLVDSSVLCVRDLGIALARLEVLWMSRCGLQDLSGAASCLPALKELYIPFNDVADLSPLAGHEFLEVLDVEGNAVADVGEVSVLGMCPQLREVTLSGNPVSRSGGLSRGDVLQLLPQLAILDDAGAHESELEGARVASARLPNGEDESECDIGADRDFLRGLGDSTGRGGKLVEEPGDADLSDDDASDGSRPSGSGEGIGSAIPPLRPRHPLLIEGLTQVGLAGGRHAGEPDEDELVTERLKRARPRSLAQHAFTARPAAPSEGAWFSLSMPDRRQARTAAPLAPAGVPLSFRPATPSNSGFRLDEPTGSQDTASSLTCGDSLAGNPMRALRQRRLQDSGAMTSRDSDVDIRELLRRYQAYEQQRQASVSQGSSGAQSPQRRPTTPDVRIHTLAAEGARPRSGLRRPPTPPADSPGSAASRAESAGTPAEPPPAPRAGLPPRLPGRGRAPGAGRA</sequence>
<dbReference type="Gene3D" id="3.80.10.10">
    <property type="entry name" value="Ribonuclease Inhibitor"/>
    <property type="match status" value="1"/>
</dbReference>
<gene>
    <name evidence="2" type="ORF">PCOR1329_LOCUS37011</name>
</gene>
<dbReference type="EMBL" id="CAUYUJ010014494">
    <property type="protein sequence ID" value="CAK0841951.1"/>
    <property type="molecule type" value="Genomic_DNA"/>
</dbReference>
<feature type="region of interest" description="Disordered" evidence="1">
    <location>
        <begin position="215"/>
        <end position="262"/>
    </location>
</feature>
<feature type="non-terminal residue" evidence="2">
    <location>
        <position position="509"/>
    </location>
</feature>
<evidence type="ECO:0000313" key="3">
    <source>
        <dbReference type="Proteomes" id="UP001189429"/>
    </source>
</evidence>
<dbReference type="InterPro" id="IPR032675">
    <property type="entry name" value="LRR_dom_sf"/>
</dbReference>
<proteinExistence type="predicted"/>
<evidence type="ECO:0008006" key="4">
    <source>
        <dbReference type="Google" id="ProtNLM"/>
    </source>
</evidence>
<dbReference type="PANTHER" id="PTHR22708:SF0">
    <property type="entry name" value="LEUCINE-RICH REPEAT-CONTAINING PROTEIN 56"/>
    <property type="match status" value="1"/>
</dbReference>
<protein>
    <recommendedName>
        <fullName evidence="4">Leucine-rich repeat-containing protein 56</fullName>
    </recommendedName>
</protein>
<keyword evidence="3" id="KW-1185">Reference proteome</keyword>
<feature type="region of interest" description="Disordered" evidence="1">
    <location>
        <begin position="416"/>
        <end position="509"/>
    </location>
</feature>
<dbReference type="InterPro" id="IPR040091">
    <property type="entry name" value="LRRC56"/>
</dbReference>
<name>A0ABN9TA58_9DINO</name>
<feature type="compositionally biased region" description="Low complexity" evidence="1">
    <location>
        <begin position="416"/>
        <end position="436"/>
    </location>
</feature>
<reference evidence="2" key="1">
    <citation type="submission" date="2023-10" db="EMBL/GenBank/DDBJ databases">
        <authorList>
            <person name="Chen Y."/>
            <person name="Shah S."/>
            <person name="Dougan E. K."/>
            <person name="Thang M."/>
            <person name="Chan C."/>
        </authorList>
    </citation>
    <scope>NUCLEOTIDE SEQUENCE [LARGE SCALE GENOMIC DNA]</scope>
</reference>
<feature type="compositionally biased region" description="Low complexity" evidence="1">
    <location>
        <begin position="490"/>
        <end position="501"/>
    </location>
</feature>
<feature type="region of interest" description="Disordered" evidence="1">
    <location>
        <begin position="331"/>
        <end position="380"/>
    </location>
</feature>
<feature type="non-terminal residue" evidence="2">
    <location>
        <position position="1"/>
    </location>
</feature>
<feature type="compositionally biased region" description="Acidic residues" evidence="1">
    <location>
        <begin position="229"/>
        <end position="241"/>
    </location>
</feature>